<evidence type="ECO:0000313" key="1">
    <source>
        <dbReference type="EMBL" id="KAK6310686.1"/>
    </source>
</evidence>
<accession>A0AAN8QTL0</accession>
<dbReference type="PROSITE" id="PS51257">
    <property type="entry name" value="PROKAR_LIPOPROTEIN"/>
    <property type="match status" value="1"/>
</dbReference>
<dbReference type="EMBL" id="JAGTTL010000016">
    <property type="protein sequence ID" value="KAK6310686.1"/>
    <property type="molecule type" value="Genomic_DNA"/>
</dbReference>
<organism evidence="1 2">
    <name type="scientific">Coregonus suidteri</name>
    <dbReference type="NCBI Taxonomy" id="861788"/>
    <lineage>
        <taxon>Eukaryota</taxon>
        <taxon>Metazoa</taxon>
        <taxon>Chordata</taxon>
        <taxon>Craniata</taxon>
        <taxon>Vertebrata</taxon>
        <taxon>Euteleostomi</taxon>
        <taxon>Actinopterygii</taxon>
        <taxon>Neopterygii</taxon>
        <taxon>Teleostei</taxon>
        <taxon>Protacanthopterygii</taxon>
        <taxon>Salmoniformes</taxon>
        <taxon>Salmonidae</taxon>
        <taxon>Coregoninae</taxon>
        <taxon>Coregonus</taxon>
    </lineage>
</organism>
<keyword evidence="2" id="KW-1185">Reference proteome</keyword>
<protein>
    <submittedName>
        <fullName evidence="1">Uncharacterized protein</fullName>
    </submittedName>
</protein>
<name>A0AAN8QTL0_9TELE</name>
<dbReference type="Proteomes" id="UP001356427">
    <property type="component" value="Unassembled WGS sequence"/>
</dbReference>
<gene>
    <name evidence="1" type="ORF">J4Q44_G00187410</name>
</gene>
<proteinExistence type="predicted"/>
<dbReference type="AlphaFoldDB" id="A0AAN8QTL0"/>
<sequence length="100" mass="11329">MTRTLWLSSLSHLPQNTYLSSYSCLVTPATCLQTTKRALQCPVNIQVVHILCLCGRVGEDTSEEVHFVSKRLIANHGHPLLHHLGFDLWCHLRNQTVILL</sequence>
<evidence type="ECO:0000313" key="2">
    <source>
        <dbReference type="Proteomes" id="UP001356427"/>
    </source>
</evidence>
<reference evidence="1 2" key="1">
    <citation type="submission" date="2021-04" db="EMBL/GenBank/DDBJ databases">
        <authorList>
            <person name="De Guttry C."/>
            <person name="Zahm M."/>
            <person name="Klopp C."/>
            <person name="Cabau C."/>
            <person name="Louis A."/>
            <person name="Berthelot C."/>
            <person name="Parey E."/>
            <person name="Roest Crollius H."/>
            <person name="Montfort J."/>
            <person name="Robinson-Rechavi M."/>
            <person name="Bucao C."/>
            <person name="Bouchez O."/>
            <person name="Gislard M."/>
            <person name="Lluch J."/>
            <person name="Milhes M."/>
            <person name="Lampietro C."/>
            <person name="Lopez Roques C."/>
            <person name="Donnadieu C."/>
            <person name="Braasch I."/>
            <person name="Desvignes T."/>
            <person name="Postlethwait J."/>
            <person name="Bobe J."/>
            <person name="Wedekind C."/>
            <person name="Guiguen Y."/>
        </authorList>
    </citation>
    <scope>NUCLEOTIDE SEQUENCE [LARGE SCALE GENOMIC DNA]</scope>
    <source>
        <strain evidence="1">Cs_M1</strain>
        <tissue evidence="1">Blood</tissue>
    </source>
</reference>
<comment type="caution">
    <text evidence="1">The sequence shown here is derived from an EMBL/GenBank/DDBJ whole genome shotgun (WGS) entry which is preliminary data.</text>
</comment>